<dbReference type="PANTHER" id="PTHR36566:SF1">
    <property type="entry name" value="PYRIDINIUM-3,5-BISTHIOCARBOXYLIC ACID MONONUCLEOTIDE NICKEL INSERTION PROTEIN"/>
    <property type="match status" value="1"/>
</dbReference>
<organism evidence="2">
    <name type="scientific">marine metagenome</name>
    <dbReference type="NCBI Taxonomy" id="408172"/>
    <lineage>
        <taxon>unclassified sequences</taxon>
        <taxon>metagenomes</taxon>
        <taxon>ecological metagenomes</taxon>
    </lineage>
</organism>
<protein>
    <recommendedName>
        <fullName evidence="3">LarC family nickel insertion protein</fullName>
    </recommendedName>
</protein>
<gene>
    <name evidence="2" type="ORF">METZ01_LOCUS449830</name>
</gene>
<sequence>MSSQHLNHLHLDVVGGIAGDMFAAAILDLQPELQAEVDSMLLATGLIDMVNIRRHDHSDGMLTGSRVSVVPVSAPAHHHRAWRDIREMIASMELSDSARSCSIDIFSRLAEAEGRVHGKPTD</sequence>
<accession>A0A382ZN05</accession>
<proteinExistence type="predicted"/>
<reference evidence="2" key="1">
    <citation type="submission" date="2018-05" db="EMBL/GenBank/DDBJ databases">
        <authorList>
            <person name="Lanie J.A."/>
            <person name="Ng W.-L."/>
            <person name="Kazmierczak K.M."/>
            <person name="Andrzejewski T.M."/>
            <person name="Davidsen T.M."/>
            <person name="Wayne K.J."/>
            <person name="Tettelin H."/>
            <person name="Glass J.I."/>
            <person name="Rusch D."/>
            <person name="Podicherti R."/>
            <person name="Tsui H.-C.T."/>
            <person name="Winkler M.E."/>
        </authorList>
    </citation>
    <scope>NUCLEOTIDE SEQUENCE</scope>
</reference>
<feature type="non-terminal residue" evidence="2">
    <location>
        <position position="122"/>
    </location>
</feature>
<dbReference type="AlphaFoldDB" id="A0A382ZN05"/>
<dbReference type="EMBL" id="UINC01185327">
    <property type="protein sequence ID" value="SVD96976.1"/>
    <property type="molecule type" value="Genomic_DNA"/>
</dbReference>
<evidence type="ECO:0000313" key="2">
    <source>
        <dbReference type="EMBL" id="SVD96976.1"/>
    </source>
</evidence>
<dbReference type="InterPro" id="IPR002822">
    <property type="entry name" value="Ni_insertion"/>
</dbReference>
<name>A0A382ZN05_9ZZZZ</name>
<dbReference type="PANTHER" id="PTHR36566">
    <property type="entry name" value="NICKEL INSERTION PROTEIN-RELATED"/>
    <property type="match status" value="1"/>
</dbReference>
<dbReference type="Pfam" id="PF01969">
    <property type="entry name" value="Ni_insertion"/>
    <property type="match status" value="1"/>
</dbReference>
<evidence type="ECO:0008006" key="3">
    <source>
        <dbReference type="Google" id="ProtNLM"/>
    </source>
</evidence>
<keyword evidence="1" id="KW-0533">Nickel</keyword>
<evidence type="ECO:0000256" key="1">
    <source>
        <dbReference type="ARBA" id="ARBA00022596"/>
    </source>
</evidence>